<feature type="binding site" evidence="10 13">
    <location>
        <position position="32"/>
    </location>
    <ligand>
        <name>a divalent metal cation</name>
        <dbReference type="ChEBI" id="CHEBI:60240"/>
    </ligand>
</feature>
<dbReference type="HAMAP" id="MF_02227">
    <property type="entry name" value="RPE"/>
    <property type="match status" value="1"/>
</dbReference>
<feature type="binding site" evidence="14">
    <location>
        <position position="176"/>
    </location>
    <ligand>
        <name>substrate</name>
    </ligand>
</feature>
<dbReference type="EMBL" id="CP002816">
    <property type="protein sequence ID" value="AEH93776.1"/>
    <property type="molecule type" value="Genomic_DNA"/>
</dbReference>
<dbReference type="NCBIfam" id="TIGR01163">
    <property type="entry name" value="rpe"/>
    <property type="match status" value="1"/>
</dbReference>
<keyword evidence="13" id="KW-0170">Cobalt</keyword>
<feature type="binding site" evidence="10 14">
    <location>
        <position position="7"/>
    </location>
    <ligand>
        <name>substrate</name>
    </ligand>
</feature>
<dbReference type="Pfam" id="PF00834">
    <property type="entry name" value="Ribul_P_3_epim"/>
    <property type="match status" value="1"/>
</dbReference>
<reference evidence="15 16" key="1">
    <citation type="journal article" date="2011" name="J. Bacteriol.">
        <title>Genome sequence of the nonpathogenic Listeria monocytogenes serovar 4a strain M7.</title>
        <authorList>
            <person name="Chen J."/>
            <person name="Xia Y."/>
            <person name="Cheng C."/>
            <person name="Fang C."/>
            <person name="Shan Y."/>
            <person name="Jin G."/>
            <person name="Fang W."/>
        </authorList>
    </citation>
    <scope>NUCLEOTIDE SEQUENCE [LARGE SCALE GENOMIC DNA]</scope>
    <source>
        <strain evidence="15 16">M7</strain>
    </source>
</reference>
<dbReference type="InterPro" id="IPR026019">
    <property type="entry name" value="Ribul_P_3_epim"/>
</dbReference>
<feature type="binding site" evidence="10 13">
    <location>
        <position position="174"/>
    </location>
    <ligand>
        <name>a divalent metal cation</name>
        <dbReference type="ChEBI" id="CHEBI:60240"/>
    </ligand>
</feature>
<comment type="catalytic activity">
    <reaction evidence="1 10 11">
        <text>D-ribulose 5-phosphate = D-xylulose 5-phosphate</text>
        <dbReference type="Rhea" id="RHEA:13677"/>
        <dbReference type="ChEBI" id="CHEBI:57737"/>
        <dbReference type="ChEBI" id="CHEBI:58121"/>
        <dbReference type="EC" id="5.1.3.1"/>
    </reaction>
</comment>
<dbReference type="GO" id="GO:0019323">
    <property type="term" value="P:pentose catabolic process"/>
    <property type="evidence" value="ECO:0007669"/>
    <property type="project" value="UniProtKB-UniRule"/>
</dbReference>
<evidence type="ECO:0000256" key="8">
    <source>
        <dbReference type="ARBA" id="ARBA00022723"/>
    </source>
</evidence>
<evidence type="ECO:0000256" key="9">
    <source>
        <dbReference type="ARBA" id="ARBA00023235"/>
    </source>
</evidence>
<evidence type="ECO:0000256" key="2">
    <source>
        <dbReference type="ARBA" id="ARBA00001936"/>
    </source>
</evidence>
<feature type="binding site" evidence="10 14">
    <location>
        <begin position="141"/>
        <end position="144"/>
    </location>
    <ligand>
        <name>substrate</name>
    </ligand>
</feature>
<dbReference type="SUPFAM" id="SSF51366">
    <property type="entry name" value="Ribulose-phoshate binding barrel"/>
    <property type="match status" value="1"/>
</dbReference>
<proteinExistence type="inferred from homology"/>
<keyword evidence="8 10" id="KW-0479">Metal-binding</keyword>
<sequence>MTFVAPSLLAADYMNMANSIKEAEDAGADYLHIDVMDGHFVPNLTFGIDMVEQIKKTATIPLDVHLMLSNPENYIEKFAAAGAHIISVHIEAAPHIHRVIQQIKAAGCKAGVVLNPGTPASVLDAVLADVDLVLQMTVNPGFGGQAFINSTIKNMRYLDNWRRENNGSYVIEVDGGVNAETAEKCKQAGVDVLVAGSYFFGATDKVACIQGLKK</sequence>
<dbReference type="GO" id="GO:0006098">
    <property type="term" value="P:pentose-phosphate shunt"/>
    <property type="evidence" value="ECO:0007669"/>
    <property type="project" value="UniProtKB-UniRule"/>
</dbReference>
<keyword evidence="10 11" id="KW-0119">Carbohydrate metabolism</keyword>
<comment type="similarity">
    <text evidence="6 10 11">Belongs to the ribulose-phosphate 3-epimerase family.</text>
</comment>
<comment type="cofactor">
    <cofactor evidence="4">
        <name>Zn(2+)</name>
        <dbReference type="ChEBI" id="CHEBI:29105"/>
    </cofactor>
</comment>
<feature type="binding site" evidence="10 14">
    <location>
        <position position="65"/>
    </location>
    <ligand>
        <name>substrate</name>
    </ligand>
</feature>
<keyword evidence="13" id="KW-0862">Zinc</keyword>
<evidence type="ECO:0000256" key="11">
    <source>
        <dbReference type="PIRNR" id="PIRNR001461"/>
    </source>
</evidence>
<gene>
    <name evidence="10 15" type="primary">rpe</name>
    <name evidence="15" type="ordered locus">LMM7_2771</name>
</gene>
<accession>A0A0E0UZN2</accession>
<dbReference type="PANTHER" id="PTHR11749">
    <property type="entry name" value="RIBULOSE-5-PHOSPHATE-3-EPIMERASE"/>
    <property type="match status" value="1"/>
</dbReference>
<feature type="active site" description="Proton acceptor" evidence="10 12">
    <location>
        <position position="34"/>
    </location>
</feature>
<dbReference type="Proteomes" id="UP000000486">
    <property type="component" value="Chromosome"/>
</dbReference>
<comment type="cofactor">
    <cofactor evidence="5">
        <name>Fe(2+)</name>
        <dbReference type="ChEBI" id="CHEBI:29033"/>
    </cofactor>
</comment>
<evidence type="ECO:0000256" key="6">
    <source>
        <dbReference type="ARBA" id="ARBA00009541"/>
    </source>
</evidence>
<dbReference type="PROSITE" id="PS01085">
    <property type="entry name" value="RIBUL_P_3_EPIMER_1"/>
    <property type="match status" value="1"/>
</dbReference>
<comment type="function">
    <text evidence="10">Catalyzes the reversible epimerization of D-ribulose 5-phosphate to D-xylulose 5-phosphate.</text>
</comment>
<evidence type="ECO:0000256" key="5">
    <source>
        <dbReference type="ARBA" id="ARBA00001954"/>
    </source>
</evidence>
<evidence type="ECO:0000256" key="14">
    <source>
        <dbReference type="PIRSR" id="PIRSR001461-3"/>
    </source>
</evidence>
<feature type="binding site" evidence="10 13">
    <location>
        <position position="65"/>
    </location>
    <ligand>
        <name>a divalent metal cation</name>
        <dbReference type="ChEBI" id="CHEBI:60240"/>
    </ligand>
</feature>
<feature type="binding site" evidence="10 13">
    <location>
        <position position="34"/>
    </location>
    <ligand>
        <name>a divalent metal cation</name>
        <dbReference type="ChEBI" id="CHEBI:60240"/>
    </ligand>
</feature>
<evidence type="ECO:0000256" key="12">
    <source>
        <dbReference type="PIRSR" id="PIRSR001461-1"/>
    </source>
</evidence>
<evidence type="ECO:0000313" key="15">
    <source>
        <dbReference type="EMBL" id="AEH93776.1"/>
    </source>
</evidence>
<dbReference type="GO" id="GO:0004750">
    <property type="term" value="F:D-ribulose-phosphate 3-epimerase activity"/>
    <property type="evidence" value="ECO:0007669"/>
    <property type="project" value="UniProtKB-UniRule"/>
</dbReference>
<comment type="cofactor">
    <cofactor evidence="10 13">
        <name>a divalent metal cation</name>
        <dbReference type="ChEBI" id="CHEBI:60240"/>
    </cofactor>
    <text evidence="10 13">Binds 1 divalent metal cation per subunit.</text>
</comment>
<dbReference type="NCBIfam" id="NF004076">
    <property type="entry name" value="PRK05581.1-4"/>
    <property type="match status" value="1"/>
</dbReference>
<dbReference type="EC" id="5.1.3.1" evidence="7 10"/>
<keyword evidence="13" id="KW-0464">Manganese</keyword>
<comment type="cofactor">
    <cofactor evidence="3">
        <name>Co(2+)</name>
        <dbReference type="ChEBI" id="CHEBI:48828"/>
    </cofactor>
</comment>
<feature type="binding site" evidence="10">
    <location>
        <begin position="174"/>
        <end position="176"/>
    </location>
    <ligand>
        <name>substrate</name>
    </ligand>
</feature>
<dbReference type="GO" id="GO:0005737">
    <property type="term" value="C:cytoplasm"/>
    <property type="evidence" value="ECO:0007669"/>
    <property type="project" value="UniProtKB-ARBA"/>
</dbReference>
<dbReference type="AlphaFoldDB" id="A0A0E0UZN2"/>
<dbReference type="GO" id="GO:0046872">
    <property type="term" value="F:metal ion binding"/>
    <property type="evidence" value="ECO:0007669"/>
    <property type="project" value="UniProtKB-UniRule"/>
</dbReference>
<name>A0A0E0UZN2_LISMM</name>
<dbReference type="RefSeq" id="WP_012582355.1">
    <property type="nucleotide sequence ID" value="NC_017537.1"/>
</dbReference>
<dbReference type="InterPro" id="IPR011060">
    <property type="entry name" value="RibuloseP-bd_barrel"/>
</dbReference>
<protein>
    <recommendedName>
        <fullName evidence="7 10">Ribulose-phosphate 3-epimerase</fullName>
        <ecNumber evidence="7 10">5.1.3.1</ecNumber>
    </recommendedName>
</protein>
<dbReference type="InterPro" id="IPR013785">
    <property type="entry name" value="Aldolase_TIM"/>
</dbReference>
<feature type="binding site" evidence="10 14">
    <location>
        <begin position="196"/>
        <end position="197"/>
    </location>
    <ligand>
        <name>substrate</name>
    </ligand>
</feature>
<organism evidence="15 16">
    <name type="scientific">Listeria monocytogenes serotype 4a (strain M7)</name>
    <dbReference type="NCBI Taxonomy" id="1030009"/>
    <lineage>
        <taxon>Bacteria</taxon>
        <taxon>Bacillati</taxon>
        <taxon>Bacillota</taxon>
        <taxon>Bacilli</taxon>
        <taxon>Bacillales</taxon>
        <taxon>Listeriaceae</taxon>
        <taxon>Listeria</taxon>
    </lineage>
</organism>
<evidence type="ECO:0000256" key="7">
    <source>
        <dbReference type="ARBA" id="ARBA00013188"/>
    </source>
</evidence>
<evidence type="ECO:0000313" key="16">
    <source>
        <dbReference type="Proteomes" id="UP000000486"/>
    </source>
</evidence>
<comment type="pathway">
    <text evidence="10">Carbohydrate degradation.</text>
</comment>
<evidence type="ECO:0000256" key="4">
    <source>
        <dbReference type="ARBA" id="ARBA00001947"/>
    </source>
</evidence>
<dbReference type="KEGG" id="lmq:LMM7_2771"/>
<evidence type="ECO:0000256" key="13">
    <source>
        <dbReference type="PIRSR" id="PIRSR001461-2"/>
    </source>
</evidence>
<dbReference type="HOGENOM" id="CLU_054856_2_1_9"/>
<dbReference type="FunFam" id="3.20.20.70:FF:000004">
    <property type="entry name" value="Ribulose-phosphate 3-epimerase"/>
    <property type="match status" value="1"/>
</dbReference>
<dbReference type="CDD" id="cd00429">
    <property type="entry name" value="RPE"/>
    <property type="match status" value="1"/>
</dbReference>
<dbReference type="PATRIC" id="fig|1030009.3.peg.2760"/>
<feature type="active site" description="Proton donor" evidence="10 12">
    <location>
        <position position="174"/>
    </location>
</feature>
<keyword evidence="9 10" id="KW-0413">Isomerase</keyword>
<evidence type="ECO:0000256" key="3">
    <source>
        <dbReference type="ARBA" id="ARBA00001941"/>
    </source>
</evidence>
<evidence type="ECO:0000256" key="1">
    <source>
        <dbReference type="ARBA" id="ARBA00001782"/>
    </source>
</evidence>
<comment type="cofactor">
    <cofactor evidence="2">
        <name>Mn(2+)</name>
        <dbReference type="ChEBI" id="CHEBI:29035"/>
    </cofactor>
</comment>
<evidence type="ECO:0000256" key="10">
    <source>
        <dbReference type="HAMAP-Rule" id="MF_02227"/>
    </source>
</evidence>
<dbReference type="PIRSF" id="PIRSF001461">
    <property type="entry name" value="RPE"/>
    <property type="match status" value="1"/>
</dbReference>
<dbReference type="InterPro" id="IPR000056">
    <property type="entry name" value="Ribul_P_3_epim-like"/>
</dbReference>
<dbReference type="Gene3D" id="3.20.20.70">
    <property type="entry name" value="Aldolase class I"/>
    <property type="match status" value="1"/>
</dbReference>